<comment type="cofactor">
    <cofactor evidence="1">
        <name>L-ascorbate</name>
        <dbReference type="ChEBI" id="CHEBI:38290"/>
    </cofactor>
</comment>
<keyword evidence="9" id="KW-0223">Dioxygenase</keyword>
<evidence type="ECO:0000256" key="5">
    <source>
        <dbReference type="ARBA" id="ARBA00012269"/>
    </source>
</evidence>
<dbReference type="EMBL" id="DS269954">
    <property type="protein sequence ID" value="EFO90151.1"/>
    <property type="molecule type" value="Genomic_DNA"/>
</dbReference>
<evidence type="ECO:0000256" key="9">
    <source>
        <dbReference type="ARBA" id="ARBA00022964"/>
    </source>
</evidence>
<dbReference type="Proteomes" id="UP000008281">
    <property type="component" value="Unassembled WGS sequence"/>
</dbReference>
<keyword evidence="12" id="KW-0325">Glycoprotein</keyword>
<dbReference type="InterPro" id="IPR059068">
    <property type="entry name" value="TPR_P4H"/>
</dbReference>
<keyword evidence="16" id="KW-1185">Reference proteome</keyword>
<dbReference type="Gene3D" id="2.60.120.620">
    <property type="entry name" value="q2cbj1_9rhob like domain"/>
    <property type="match status" value="2"/>
</dbReference>
<dbReference type="GO" id="GO:0005506">
    <property type="term" value="F:iron ion binding"/>
    <property type="evidence" value="ECO:0007669"/>
    <property type="project" value="InterPro"/>
</dbReference>
<name>E3NSF6_CAERE</name>
<evidence type="ECO:0000256" key="4">
    <source>
        <dbReference type="ARBA" id="ARBA00006511"/>
    </source>
</evidence>
<dbReference type="SUPFAM" id="SSF48452">
    <property type="entry name" value="TPR-like"/>
    <property type="match status" value="1"/>
</dbReference>
<dbReference type="Gene3D" id="1.25.40.10">
    <property type="entry name" value="Tetratricopeptide repeat domain"/>
    <property type="match status" value="1"/>
</dbReference>
<keyword evidence="6" id="KW-0479">Metal-binding</keyword>
<evidence type="ECO:0000259" key="14">
    <source>
        <dbReference type="PROSITE" id="PS51471"/>
    </source>
</evidence>
<evidence type="ECO:0000256" key="2">
    <source>
        <dbReference type="ARBA" id="ARBA00002035"/>
    </source>
</evidence>
<dbReference type="GO" id="GO:0031418">
    <property type="term" value="F:L-ascorbic acid binding"/>
    <property type="evidence" value="ECO:0007669"/>
    <property type="project" value="UniProtKB-KW"/>
</dbReference>
<dbReference type="FunFam" id="1.25.40.10:FF:000006">
    <property type="entry name" value="Prolyl 4-hydroxylase subunit alpha 2"/>
    <property type="match status" value="1"/>
</dbReference>
<dbReference type="SMART" id="SM00702">
    <property type="entry name" value="P4Hc"/>
    <property type="match status" value="1"/>
</dbReference>
<evidence type="ECO:0000256" key="7">
    <source>
        <dbReference type="ARBA" id="ARBA00022824"/>
    </source>
</evidence>
<evidence type="ECO:0000256" key="12">
    <source>
        <dbReference type="ARBA" id="ARBA00023180"/>
    </source>
</evidence>
<proteinExistence type="inferred from homology"/>
<organism evidence="16">
    <name type="scientific">Caenorhabditis remanei</name>
    <name type="common">Caenorhabditis vulgaris</name>
    <dbReference type="NCBI Taxonomy" id="31234"/>
    <lineage>
        <taxon>Eukaryota</taxon>
        <taxon>Metazoa</taxon>
        <taxon>Ecdysozoa</taxon>
        <taxon>Nematoda</taxon>
        <taxon>Chromadorea</taxon>
        <taxon>Rhabditida</taxon>
        <taxon>Rhabditina</taxon>
        <taxon>Rhabditomorpha</taxon>
        <taxon>Rhabditoidea</taxon>
        <taxon>Rhabditidae</taxon>
        <taxon>Peloderinae</taxon>
        <taxon>Caenorhabditis</taxon>
    </lineage>
</organism>
<keyword evidence="13" id="KW-0732">Signal</keyword>
<dbReference type="InterPro" id="IPR044862">
    <property type="entry name" value="Pro_4_hyd_alph_FE2OG_OXY"/>
</dbReference>
<dbReference type="Gene3D" id="6.10.140.1460">
    <property type="match status" value="1"/>
</dbReference>
<dbReference type="OrthoDB" id="5850448at2759"/>
<dbReference type="EC" id="1.14.11.2" evidence="5"/>
<dbReference type="InterPro" id="IPR013547">
    <property type="entry name" value="P4H_N"/>
</dbReference>
<evidence type="ECO:0000256" key="10">
    <source>
        <dbReference type="ARBA" id="ARBA00023002"/>
    </source>
</evidence>
<evidence type="ECO:0000256" key="13">
    <source>
        <dbReference type="SAM" id="SignalP"/>
    </source>
</evidence>
<dbReference type="PROSITE" id="PS51471">
    <property type="entry name" value="FE2OG_OXY"/>
    <property type="match status" value="1"/>
</dbReference>
<dbReference type="AlphaFoldDB" id="E3NSF6"/>
<dbReference type="STRING" id="31234.E3NSF6"/>
<protein>
    <recommendedName>
        <fullName evidence="5">procollagen-proline 4-dioxygenase</fullName>
        <ecNumber evidence="5">1.14.11.2</ecNumber>
    </recommendedName>
</protein>
<sequence length="609" mass="69274">MRAVVLVCLLAGLAHADLFTAIADLQHMLGAEKDVTSVIDQYIAAERDRLDDLRSVENYNFLIIHGFTSFRYAHEYVHRNAHAEAVGPEFVTNPINAYLLIKRLTSEWKKVENIMLNNKATTFLKNITDNRVKSEVKFPGEEDLSGAAIALLRLQDTYKLDTLDLSNGIIGGEKVSNKLSGHDTFEVGRAAYNQKDYYHCLMWMQVALNKIENESPATVEESEILEYLAYSLYQQGNVRRALSLTKRLAKIAPNHPRAKGNVKWYEDMLQGKDMVGDLPPIVNKRVEFDGIVERDAYEALCRGEIPPVEKKWKNKLRCYLKRDKPFLKIAPIKVEILRFDPLAVLFKNVISDSEIKVIKELASPKLKRATVQNSKTGELEHATYRISKSAWLKGDLHPVIERVNRRIEDFTGLYQGTSEELQVANYGLGGHYDPHFDFARIANYGLGGHYEPHYDMSLVGYHPIQLTVSLEYFQRGVPEPYGKNGNRIATVLFYKEEKNAFKTLNTGNRIATVLFYMSQPERGGATVFNHLGTAVFPSKNDALFWYNLRRDGEGDLRTRHAACPVLLGVKWVSNKWIHERGQEFTRPCGLEEGVQENFIGDLSPYVNDP</sequence>
<evidence type="ECO:0000256" key="3">
    <source>
        <dbReference type="ARBA" id="ARBA00004319"/>
    </source>
</evidence>
<keyword evidence="10" id="KW-0560">Oxidoreductase</keyword>
<dbReference type="InterPro" id="IPR045054">
    <property type="entry name" value="P4HA-like"/>
</dbReference>
<dbReference type="eggNOG" id="KOG1591">
    <property type="taxonomic scope" value="Eukaryota"/>
</dbReference>
<dbReference type="OMA" id="DAVFWHN"/>
<evidence type="ECO:0000256" key="11">
    <source>
        <dbReference type="ARBA" id="ARBA00023004"/>
    </source>
</evidence>
<accession>E3NSF6</accession>
<feature type="chain" id="PRO_5003178060" description="procollagen-proline 4-dioxygenase" evidence="13">
    <location>
        <begin position="17"/>
        <end position="609"/>
    </location>
</feature>
<dbReference type="InterPro" id="IPR005123">
    <property type="entry name" value="Oxoglu/Fe-dep_dioxygenase_dom"/>
</dbReference>
<dbReference type="FunCoup" id="E3NSF6">
    <property type="interactions" value="684"/>
</dbReference>
<evidence type="ECO:0000256" key="6">
    <source>
        <dbReference type="ARBA" id="ARBA00022723"/>
    </source>
</evidence>
<feature type="signal peptide" evidence="13">
    <location>
        <begin position="1"/>
        <end position="16"/>
    </location>
</feature>
<dbReference type="InterPro" id="IPR006620">
    <property type="entry name" value="Pro_4_hyd_alph"/>
</dbReference>
<dbReference type="Pfam" id="PF13640">
    <property type="entry name" value="2OG-FeII_Oxy_3"/>
    <property type="match status" value="1"/>
</dbReference>
<keyword evidence="11" id="KW-0408">Iron</keyword>
<keyword evidence="8" id="KW-0847">Vitamin C</keyword>
<evidence type="ECO:0000256" key="8">
    <source>
        <dbReference type="ARBA" id="ARBA00022896"/>
    </source>
</evidence>
<comment type="similarity">
    <text evidence="4">Belongs to the P4HA family.</text>
</comment>
<dbReference type="Pfam" id="PF08336">
    <property type="entry name" value="P4Ha_N"/>
    <property type="match status" value="1"/>
</dbReference>
<dbReference type="GO" id="GO:0005788">
    <property type="term" value="C:endoplasmic reticulum lumen"/>
    <property type="evidence" value="ECO:0007669"/>
    <property type="project" value="UniProtKB-SubCell"/>
</dbReference>
<dbReference type="InParanoid" id="E3NSF6"/>
<dbReference type="HOGENOM" id="CLU_024155_1_1_1"/>
<comment type="function">
    <text evidence="2">Catalyzes the post-translational formation of 4-hydroxyproline in -Xaa-Pro-Gly- sequences in collagens and other proteins.</text>
</comment>
<reference evidence="15" key="1">
    <citation type="submission" date="2007-07" db="EMBL/GenBank/DDBJ databases">
        <title>PCAP assembly of the Caenorhabditis remanei genome.</title>
        <authorList>
            <consortium name="The Caenorhabditis remanei Sequencing Consortium"/>
            <person name="Wilson R.K."/>
        </authorList>
    </citation>
    <scope>NUCLEOTIDE SEQUENCE [LARGE SCALE GENOMIC DNA]</scope>
    <source>
        <strain evidence="15">PB4641</strain>
    </source>
</reference>
<gene>
    <name evidence="15" type="primary">Cre-phy-2</name>
    <name evidence="15" type="ORF">CRE_20636</name>
</gene>
<keyword evidence="7" id="KW-0256">Endoplasmic reticulum</keyword>
<dbReference type="PANTHER" id="PTHR10869:SF156">
    <property type="entry name" value="PROLYL 4-HYDROXYLASE SUBUNIT ALPHA-2"/>
    <property type="match status" value="1"/>
</dbReference>
<dbReference type="Pfam" id="PF23558">
    <property type="entry name" value="TPR_P4H"/>
    <property type="match status" value="1"/>
</dbReference>
<dbReference type="PANTHER" id="PTHR10869">
    <property type="entry name" value="PROLYL 4-HYDROXYLASE ALPHA SUBUNIT"/>
    <property type="match status" value="1"/>
</dbReference>
<comment type="subcellular location">
    <subcellularLocation>
        <location evidence="3">Endoplasmic reticulum lumen</location>
    </subcellularLocation>
</comment>
<dbReference type="InterPro" id="IPR011990">
    <property type="entry name" value="TPR-like_helical_dom_sf"/>
</dbReference>
<dbReference type="GO" id="GO:0004656">
    <property type="term" value="F:procollagen-proline 4-dioxygenase activity"/>
    <property type="evidence" value="ECO:0007669"/>
    <property type="project" value="UniProtKB-EC"/>
</dbReference>
<feature type="domain" description="Fe2OG dioxygenase" evidence="14">
    <location>
        <begin position="435"/>
        <end position="579"/>
    </location>
</feature>
<evidence type="ECO:0000313" key="15">
    <source>
        <dbReference type="EMBL" id="EFO90151.1"/>
    </source>
</evidence>
<evidence type="ECO:0000256" key="1">
    <source>
        <dbReference type="ARBA" id="ARBA00001961"/>
    </source>
</evidence>
<evidence type="ECO:0000313" key="16">
    <source>
        <dbReference type="Proteomes" id="UP000008281"/>
    </source>
</evidence>